<dbReference type="EMBL" id="MNUY01000015">
    <property type="protein sequence ID" value="OIO15248.1"/>
    <property type="molecule type" value="Genomic_DNA"/>
</dbReference>
<reference evidence="11 12" key="1">
    <citation type="journal article" date="2016" name="Environ. Microbiol.">
        <title>Genomic resolution of a cold subsurface aquifer community provides metabolic insights for novel microbes adapted to high CO concentrations.</title>
        <authorList>
            <person name="Probst A.J."/>
            <person name="Castelle C.J."/>
            <person name="Singh A."/>
            <person name="Brown C.T."/>
            <person name="Anantharaman K."/>
            <person name="Sharon I."/>
            <person name="Hug L.A."/>
            <person name="Burstein D."/>
            <person name="Emerson J.B."/>
            <person name="Thomas B.C."/>
            <person name="Banfield J.F."/>
        </authorList>
    </citation>
    <scope>NUCLEOTIDE SEQUENCE [LARGE SCALE GENOMIC DNA]</scope>
    <source>
        <strain evidence="11">CG1_02_37_22</strain>
    </source>
</reference>
<dbReference type="PANTHER" id="PTHR11774:SF11">
    <property type="entry name" value="GERANYLGERANYL TRANSFERASE TYPE-2 SUBUNIT BETA"/>
    <property type="match status" value="1"/>
</dbReference>
<organism evidence="11 12">
    <name type="scientific">Candidatus Gottesmanbacteria bacterium CG1_02_37_22</name>
    <dbReference type="NCBI Taxonomy" id="1805209"/>
    <lineage>
        <taxon>Bacteria</taxon>
        <taxon>Candidatus Gottesmaniibacteriota</taxon>
    </lineage>
</organism>
<evidence type="ECO:0000256" key="5">
    <source>
        <dbReference type="ARBA" id="ARBA00022723"/>
    </source>
</evidence>
<dbReference type="GO" id="GO:0046872">
    <property type="term" value="F:metal ion binding"/>
    <property type="evidence" value="ECO:0007669"/>
    <property type="project" value="UniProtKB-KW"/>
</dbReference>
<gene>
    <name evidence="11" type="ORF">AUJ73_00970</name>
</gene>
<feature type="domain" description="Prenyltransferase alpha-alpha toroid" evidence="10">
    <location>
        <begin position="3"/>
        <end position="50"/>
    </location>
</feature>
<dbReference type="InterPro" id="IPR008930">
    <property type="entry name" value="Terpenoid_cyclase/PrenylTrfase"/>
</dbReference>
<evidence type="ECO:0000256" key="7">
    <source>
        <dbReference type="ARBA" id="ARBA00022833"/>
    </source>
</evidence>
<dbReference type="InterPro" id="IPR045089">
    <property type="entry name" value="PGGT1B-like"/>
</dbReference>
<evidence type="ECO:0000256" key="9">
    <source>
        <dbReference type="ARBA" id="ARBA00032766"/>
    </source>
</evidence>
<evidence type="ECO:0000256" key="1">
    <source>
        <dbReference type="ARBA" id="ARBA00001947"/>
    </source>
</evidence>
<keyword evidence="3" id="KW-0637">Prenyltransferase</keyword>
<protein>
    <recommendedName>
        <fullName evidence="8">Geranylgeranyl transferase type II subunit beta</fullName>
    </recommendedName>
    <alternativeName>
        <fullName evidence="9">Type II protein geranyl-geranyltransferase subunit beta</fullName>
    </alternativeName>
</protein>
<name>A0A1J4TUB6_9BACT</name>
<evidence type="ECO:0000259" key="10">
    <source>
        <dbReference type="Pfam" id="PF00432"/>
    </source>
</evidence>
<keyword evidence="5" id="KW-0479">Metal-binding</keyword>
<accession>A0A1J4TUB6</accession>
<feature type="domain" description="Prenyltransferase alpha-alpha toroid" evidence="10">
    <location>
        <begin position="222"/>
        <end position="281"/>
    </location>
</feature>
<dbReference type="Proteomes" id="UP000183120">
    <property type="component" value="Unassembled WGS sequence"/>
</dbReference>
<evidence type="ECO:0000256" key="4">
    <source>
        <dbReference type="ARBA" id="ARBA00022679"/>
    </source>
</evidence>
<comment type="caution">
    <text evidence="11">The sequence shown here is derived from an EMBL/GenBank/DDBJ whole genome shotgun (WGS) entry which is preliminary data.</text>
</comment>
<evidence type="ECO:0000256" key="6">
    <source>
        <dbReference type="ARBA" id="ARBA00022737"/>
    </source>
</evidence>
<evidence type="ECO:0000256" key="8">
    <source>
        <dbReference type="ARBA" id="ARBA00030816"/>
    </source>
</evidence>
<evidence type="ECO:0000313" key="11">
    <source>
        <dbReference type="EMBL" id="OIO15248.1"/>
    </source>
</evidence>
<dbReference type="AlphaFoldDB" id="A0A1J4TUB6"/>
<evidence type="ECO:0000256" key="3">
    <source>
        <dbReference type="ARBA" id="ARBA00022602"/>
    </source>
</evidence>
<dbReference type="Pfam" id="PF00432">
    <property type="entry name" value="Prenyltrans"/>
    <property type="match status" value="3"/>
</dbReference>
<proteinExistence type="inferred from homology"/>
<keyword evidence="4" id="KW-0808">Transferase</keyword>
<keyword evidence="7" id="KW-0862">Zinc</keyword>
<evidence type="ECO:0000313" key="12">
    <source>
        <dbReference type="Proteomes" id="UP000183120"/>
    </source>
</evidence>
<dbReference type="PANTHER" id="PTHR11774">
    <property type="entry name" value="GERANYLGERANYL TRANSFERASE TYPE BETA SUBUNIT"/>
    <property type="match status" value="1"/>
</dbReference>
<dbReference type="GO" id="GO:0008318">
    <property type="term" value="F:protein prenyltransferase activity"/>
    <property type="evidence" value="ECO:0007669"/>
    <property type="project" value="InterPro"/>
</dbReference>
<dbReference type="Gene3D" id="1.50.10.20">
    <property type="match status" value="2"/>
</dbReference>
<keyword evidence="6" id="KW-0677">Repeat</keyword>
<dbReference type="InterPro" id="IPR001330">
    <property type="entry name" value="Prenyltrans"/>
</dbReference>
<evidence type="ECO:0000256" key="2">
    <source>
        <dbReference type="ARBA" id="ARBA00010497"/>
    </source>
</evidence>
<dbReference type="SUPFAM" id="SSF48239">
    <property type="entry name" value="Terpenoid cyclases/Protein prenyltransferases"/>
    <property type="match status" value="1"/>
</dbReference>
<comment type="similarity">
    <text evidence="2">Belongs to the protein prenyltransferase subunit beta family.</text>
</comment>
<feature type="domain" description="Prenyltransferase alpha-alpha toroid" evidence="10">
    <location>
        <begin position="154"/>
        <end position="199"/>
    </location>
</feature>
<sequence length="296" mass="34630">MFDRQRIIEYLEDKHLPDGGYFFAKVEPSSGLDTYFAVKTLKLLGTKPGNIQSVISFWKNEDRSGNIDDLEGLYLYAETLKELSICTQALERHKKLLNEIYQDNQLLRKRAFKTVSGDFGLYDASVNTLFTDILEGELKELYYFTSLISQFQLEIEEKRIIQFIFSLQNKDGGFGKIRDSQSATTYYALKILNLLSYPVKSLIKTKEHVKREWSKVNYLEDLFWHIESLSLLKLPFPSSEQIILFLYDCFRDNGGFSRSRNLGIPTIEYTYYAVSILKRLSKIHKVFMDDYKEHTE</sequence>
<comment type="cofactor">
    <cofactor evidence="1">
        <name>Zn(2+)</name>
        <dbReference type="ChEBI" id="CHEBI:29105"/>
    </cofactor>
</comment>